<keyword evidence="2" id="KW-1185">Reference proteome</keyword>
<dbReference type="Proteomes" id="UP001500016">
    <property type="component" value="Unassembled WGS sequence"/>
</dbReference>
<protein>
    <recommendedName>
        <fullName evidence="3">Secreted protein</fullName>
    </recommendedName>
</protein>
<proteinExistence type="predicted"/>
<gene>
    <name evidence="1" type="ORF">GCM10009801_32940</name>
</gene>
<evidence type="ECO:0000313" key="2">
    <source>
        <dbReference type="Proteomes" id="UP001500016"/>
    </source>
</evidence>
<dbReference type="EMBL" id="BAAAPE010000008">
    <property type="protein sequence ID" value="GAA2077075.1"/>
    <property type="molecule type" value="Genomic_DNA"/>
</dbReference>
<evidence type="ECO:0008006" key="3">
    <source>
        <dbReference type="Google" id="ProtNLM"/>
    </source>
</evidence>
<name>A0ABN2W062_9ACTN</name>
<reference evidence="1 2" key="1">
    <citation type="journal article" date="2019" name="Int. J. Syst. Evol. Microbiol.">
        <title>The Global Catalogue of Microorganisms (GCM) 10K type strain sequencing project: providing services to taxonomists for standard genome sequencing and annotation.</title>
        <authorList>
            <consortium name="The Broad Institute Genomics Platform"/>
            <consortium name="The Broad Institute Genome Sequencing Center for Infectious Disease"/>
            <person name="Wu L."/>
            <person name="Ma J."/>
        </authorList>
    </citation>
    <scope>NUCLEOTIDE SEQUENCE [LARGE SCALE GENOMIC DNA]</scope>
    <source>
        <strain evidence="1 2">JCM 15478</strain>
    </source>
</reference>
<evidence type="ECO:0000313" key="1">
    <source>
        <dbReference type="EMBL" id="GAA2077075.1"/>
    </source>
</evidence>
<accession>A0ABN2W062</accession>
<organism evidence="1 2">
    <name type="scientific">Streptomyces albiaxialis</name>
    <dbReference type="NCBI Taxonomy" id="329523"/>
    <lineage>
        <taxon>Bacteria</taxon>
        <taxon>Bacillati</taxon>
        <taxon>Actinomycetota</taxon>
        <taxon>Actinomycetes</taxon>
        <taxon>Kitasatosporales</taxon>
        <taxon>Streptomycetaceae</taxon>
        <taxon>Streptomyces</taxon>
    </lineage>
</organism>
<dbReference type="RefSeq" id="WP_344528691.1">
    <property type="nucleotide sequence ID" value="NZ_BAAAPE010000008.1"/>
</dbReference>
<comment type="caution">
    <text evidence="1">The sequence shown here is derived from an EMBL/GenBank/DDBJ whole genome shotgun (WGS) entry which is preliminary data.</text>
</comment>
<sequence>MSERPGSRPLLLLDVDGPLNPFATRFSWLPRGYTTHLIKPPSLVARYAPAPAETVRPYRVRLRAAHGELLRALPYELVWATAWAHEANEFIGPVLGLPRLPVIEWPGDAGPELDGLLWKTRHIVAWADGRPFAWVDDAIGERERRFVAAHHEGPALLHHVSPRKGLRKADFTALAHWAADRAAAQR</sequence>